<feature type="compositionally biased region" description="Polar residues" evidence="1">
    <location>
        <begin position="13"/>
        <end position="24"/>
    </location>
</feature>
<name>A0A062UTH1_9PROT</name>
<sequence length="151" mass="16778">MSGKSRRQAIAKSGSSQAIGFNQRSTDEAAEACSEWLNRHEEHERLIRQWQRLETHLIREHDLFNLNRRDRASLPGASELDAINARIIALFTQNQKLLATIPSLVATTIDGVASKLSVALASVPPDESRATHKLVKSILRDLQAVAQNFGE</sequence>
<proteinExistence type="predicted"/>
<dbReference type="AlphaFoldDB" id="A0A062UTH1"/>
<keyword evidence="3" id="KW-1185">Reference proteome</keyword>
<comment type="caution">
    <text evidence="2">The sequence shown here is derived from an EMBL/GenBank/DDBJ whole genome shotgun (WGS) entry which is preliminary data.</text>
</comment>
<protein>
    <submittedName>
        <fullName evidence="2">Uncharacterized protein</fullName>
    </submittedName>
</protein>
<organism evidence="2 3">
    <name type="scientific">Hyphomonas chukchiensis</name>
    <dbReference type="NCBI Taxonomy" id="1280947"/>
    <lineage>
        <taxon>Bacteria</taxon>
        <taxon>Pseudomonadati</taxon>
        <taxon>Pseudomonadota</taxon>
        <taxon>Alphaproteobacteria</taxon>
        <taxon>Hyphomonadales</taxon>
        <taxon>Hyphomonadaceae</taxon>
        <taxon>Hyphomonas</taxon>
    </lineage>
</organism>
<gene>
    <name evidence="2" type="ORF">HY30_01815</name>
</gene>
<evidence type="ECO:0000313" key="2">
    <source>
        <dbReference type="EMBL" id="KCZ61102.1"/>
    </source>
</evidence>
<dbReference type="RefSeq" id="WP_034736259.1">
    <property type="nucleotide sequence ID" value="NZ_AWFG01000001.1"/>
</dbReference>
<dbReference type="eggNOG" id="ENOG5033DKJ">
    <property type="taxonomic scope" value="Bacteria"/>
</dbReference>
<feature type="region of interest" description="Disordered" evidence="1">
    <location>
        <begin position="1"/>
        <end position="24"/>
    </location>
</feature>
<evidence type="ECO:0000256" key="1">
    <source>
        <dbReference type="SAM" id="MobiDB-lite"/>
    </source>
</evidence>
<reference evidence="2 3" key="1">
    <citation type="journal article" date="2014" name="Antonie Van Leeuwenhoek">
        <title>Hyphomonas beringensis sp. nov. and Hyphomonas chukchiensis sp. nov., isolated from surface seawater of the Bering Sea and Chukchi Sea.</title>
        <authorList>
            <person name="Li C."/>
            <person name="Lai Q."/>
            <person name="Li G."/>
            <person name="Dong C."/>
            <person name="Wang J."/>
            <person name="Liao Y."/>
            <person name="Shao Z."/>
        </authorList>
    </citation>
    <scope>NUCLEOTIDE SEQUENCE [LARGE SCALE GENOMIC DNA]</scope>
    <source>
        <strain evidence="2 3">BH-BN04-4</strain>
    </source>
</reference>
<accession>A0A062UTH1</accession>
<evidence type="ECO:0000313" key="3">
    <source>
        <dbReference type="Proteomes" id="UP000027190"/>
    </source>
</evidence>
<dbReference type="Proteomes" id="UP000027190">
    <property type="component" value="Unassembled WGS sequence"/>
</dbReference>
<dbReference type="OrthoDB" id="7619474at2"/>
<dbReference type="EMBL" id="AWFG01000001">
    <property type="protein sequence ID" value="KCZ61102.1"/>
    <property type="molecule type" value="Genomic_DNA"/>
</dbReference>